<feature type="transmembrane region" description="Helical" evidence="1">
    <location>
        <begin position="85"/>
        <end position="105"/>
    </location>
</feature>
<evidence type="ECO:0000313" key="2">
    <source>
        <dbReference type="EMBL" id="GAA3391995.1"/>
    </source>
</evidence>
<evidence type="ECO:0000256" key="1">
    <source>
        <dbReference type="SAM" id="Phobius"/>
    </source>
</evidence>
<feature type="transmembrane region" description="Helical" evidence="1">
    <location>
        <begin position="12"/>
        <end position="32"/>
    </location>
</feature>
<protein>
    <recommendedName>
        <fullName evidence="4">DUF998 domain-containing protein</fullName>
    </recommendedName>
</protein>
<dbReference type="RefSeq" id="WP_345730829.1">
    <property type="nucleotide sequence ID" value="NZ_BAAAYN010000035.1"/>
</dbReference>
<evidence type="ECO:0000313" key="3">
    <source>
        <dbReference type="Proteomes" id="UP001501676"/>
    </source>
</evidence>
<organism evidence="2 3">
    <name type="scientific">Cryptosporangium minutisporangium</name>
    <dbReference type="NCBI Taxonomy" id="113569"/>
    <lineage>
        <taxon>Bacteria</taxon>
        <taxon>Bacillati</taxon>
        <taxon>Actinomycetota</taxon>
        <taxon>Actinomycetes</taxon>
        <taxon>Cryptosporangiales</taxon>
        <taxon>Cryptosporangiaceae</taxon>
        <taxon>Cryptosporangium</taxon>
    </lineage>
</organism>
<feature type="transmembrane region" description="Helical" evidence="1">
    <location>
        <begin position="57"/>
        <end position="78"/>
    </location>
</feature>
<sequence>MSTNTTATDRISARLLAAGAAAGPLYVVVSLVEVVTREGFDPTRHAWSMLANGGPGWIHRTNLIVSGVLVILGAVGLSRALRSRWAPALLGLYGLGMVGGGIFAADPGRGFPVGTPEVVPVSASGALHFVCGGIGFVGLIAACFVLARRLRAEDHRRLATFSRVTGVAFAVGFVVMGATGGQAWSLLAFTAAVILASAWLTTVFLHYSKNN</sequence>
<feature type="transmembrane region" description="Helical" evidence="1">
    <location>
        <begin position="184"/>
        <end position="207"/>
    </location>
</feature>
<keyword evidence="3" id="KW-1185">Reference proteome</keyword>
<reference evidence="3" key="1">
    <citation type="journal article" date="2019" name="Int. J. Syst. Evol. Microbiol.">
        <title>The Global Catalogue of Microorganisms (GCM) 10K type strain sequencing project: providing services to taxonomists for standard genome sequencing and annotation.</title>
        <authorList>
            <consortium name="The Broad Institute Genomics Platform"/>
            <consortium name="The Broad Institute Genome Sequencing Center for Infectious Disease"/>
            <person name="Wu L."/>
            <person name="Ma J."/>
        </authorList>
    </citation>
    <scope>NUCLEOTIDE SEQUENCE [LARGE SCALE GENOMIC DNA]</scope>
    <source>
        <strain evidence="3">JCM 9458</strain>
    </source>
</reference>
<name>A0ABP6T5F8_9ACTN</name>
<dbReference type="Pfam" id="PF06197">
    <property type="entry name" value="DUF998"/>
    <property type="match status" value="1"/>
</dbReference>
<proteinExistence type="predicted"/>
<dbReference type="EMBL" id="BAAAYN010000035">
    <property type="protein sequence ID" value="GAA3391995.1"/>
    <property type="molecule type" value="Genomic_DNA"/>
</dbReference>
<keyword evidence="1" id="KW-0472">Membrane</keyword>
<gene>
    <name evidence="2" type="ORF">GCM10020369_52000</name>
</gene>
<keyword evidence="1" id="KW-0812">Transmembrane</keyword>
<keyword evidence="1" id="KW-1133">Transmembrane helix</keyword>
<feature type="transmembrane region" description="Helical" evidence="1">
    <location>
        <begin position="125"/>
        <end position="146"/>
    </location>
</feature>
<comment type="caution">
    <text evidence="2">The sequence shown here is derived from an EMBL/GenBank/DDBJ whole genome shotgun (WGS) entry which is preliminary data.</text>
</comment>
<feature type="transmembrane region" description="Helical" evidence="1">
    <location>
        <begin position="158"/>
        <end position="178"/>
    </location>
</feature>
<evidence type="ECO:0008006" key="4">
    <source>
        <dbReference type="Google" id="ProtNLM"/>
    </source>
</evidence>
<dbReference type="Proteomes" id="UP001501676">
    <property type="component" value="Unassembled WGS sequence"/>
</dbReference>
<dbReference type="InterPro" id="IPR009339">
    <property type="entry name" value="DUF998"/>
</dbReference>
<accession>A0ABP6T5F8</accession>